<evidence type="ECO:0000313" key="2">
    <source>
        <dbReference type="Proteomes" id="UP000012040"/>
    </source>
</evidence>
<protein>
    <submittedName>
        <fullName evidence="1">Uncharacterized protein</fullName>
    </submittedName>
</protein>
<dbReference type="PATRIC" id="fig|1184267.3.peg.2617"/>
<dbReference type="EMBL" id="CP003537">
    <property type="protein sequence ID" value="AGH96805.1"/>
    <property type="molecule type" value="Genomic_DNA"/>
</dbReference>
<sequence>MQTKLINQDISLESPMRIPLIRKALTDPLIQLSPRAIDHRWQSEASLPAATGFNPYSMKIYLPFNSVVFDWLKNPAQSARPFNEDDALIKKLLLVVHDYIHCWSILAVRQLRPDLNFGCAEITSENFEDMVFCHLLTEAAAVAGADYWYWSQNKINDLCPIGTRTNSFAVSYQSSELGEFRKFNPDFNPFHKDFLSYLTSNYCRGDFAGFDLLKIKESPMVSHTIFHEVSYSHSQRLYSRRIISSFSKMPDNFHLSEMAESLKAPVSFREDWKKDLTLRLANLLWNYILDLEPQLDFQLDSHTDPLQEETRWQSHKNHYMYTNVNSLTEEQLQAELSHMEWNEDKYWFWTQYISTFEFSQFTKLELDKIRLGLLIKSQERLLEVVDGKTRLALNTYEPQTLFIPN</sequence>
<dbReference type="AlphaFoldDB" id="M4VE84"/>
<proteinExistence type="predicted"/>
<reference evidence="1 2" key="1">
    <citation type="journal article" date="2013" name="ISME J.">
        <title>By their genes ye shall know them: genomic signatures of predatory bacteria.</title>
        <authorList>
            <person name="Pasternak Z."/>
            <person name="Pietrokovski S."/>
            <person name="Rotem O."/>
            <person name="Gophna U."/>
            <person name="Lurie-Weinberger M.N."/>
            <person name="Jurkevitch E."/>
        </authorList>
    </citation>
    <scope>NUCLEOTIDE SEQUENCE [LARGE SCALE GENOMIC DNA]</scope>
    <source>
        <strain evidence="1 2">JSS</strain>
    </source>
</reference>
<dbReference type="RefSeq" id="WP_015471295.1">
    <property type="nucleotide sequence ID" value="NC_020813.1"/>
</dbReference>
<keyword evidence="2" id="KW-1185">Reference proteome</keyword>
<name>M4VE84_9BACT</name>
<dbReference type="STRING" id="1184267.A11Q_2589"/>
<dbReference type="KEGG" id="bex:A11Q_2589"/>
<dbReference type="HOGENOM" id="CLU_679101_0_0_7"/>
<gene>
    <name evidence="1" type="ORF">A11Q_2589</name>
</gene>
<accession>M4VE84</accession>
<dbReference type="OrthoDB" id="5489507at2"/>
<organism evidence="1 2">
    <name type="scientific">Pseudobdellovibrio exovorus JSS</name>
    <dbReference type="NCBI Taxonomy" id="1184267"/>
    <lineage>
        <taxon>Bacteria</taxon>
        <taxon>Pseudomonadati</taxon>
        <taxon>Bdellovibrionota</taxon>
        <taxon>Bdellovibrionia</taxon>
        <taxon>Bdellovibrionales</taxon>
        <taxon>Pseudobdellovibrionaceae</taxon>
        <taxon>Pseudobdellovibrio</taxon>
    </lineage>
</organism>
<evidence type="ECO:0000313" key="1">
    <source>
        <dbReference type="EMBL" id="AGH96805.1"/>
    </source>
</evidence>
<dbReference type="Proteomes" id="UP000012040">
    <property type="component" value="Chromosome"/>
</dbReference>